<dbReference type="SUPFAM" id="SSF56349">
    <property type="entry name" value="DNA breaking-rejoining enzymes"/>
    <property type="match status" value="1"/>
</dbReference>
<dbReference type="GO" id="GO:0003677">
    <property type="term" value="F:DNA binding"/>
    <property type="evidence" value="ECO:0007669"/>
    <property type="project" value="UniProtKB-KW"/>
</dbReference>
<dbReference type="CDD" id="cd00397">
    <property type="entry name" value="DNA_BRE_C"/>
    <property type="match status" value="1"/>
</dbReference>
<keyword evidence="2" id="KW-0238">DNA-binding</keyword>
<dbReference type="PANTHER" id="PTHR30349">
    <property type="entry name" value="PHAGE INTEGRASE-RELATED"/>
    <property type="match status" value="1"/>
</dbReference>
<sequence length="387" mass="43376">MEDSDEQPADRDAIPGEDVGVSTIETAVQARLDALDAGNYRANTELVLEGFAEFLREERGVDDLKELTVLDCRRYAQHLRNRADDPDDALSAASTHANGPYFTIVRAFLSWCVDDERLDANPARPNRVRDALPEYHGDRDRQFWSSEARDALLDALDERVRVELDESQDPDPTPFRDRAVVAMLAFTGVRGAEVFADPRDEHRDGLRWGDVDLDRGVARVLGKTRERQSIALTDGVVDALDRYRRVLAPPTDEWPVFPTRHRPSLAGAAREGLADRGWAGEDIEAALDEHGSSELLRRHGIAPPALSKNGARNLMQRLCESAGVDVDGEYLKPHGGRRALGDRLYAADAELAQETLRHESIETTHDAYREQNAVERRERIEDVLDEE</sequence>
<dbReference type="InterPro" id="IPR013762">
    <property type="entry name" value="Integrase-like_cat_sf"/>
</dbReference>
<dbReference type="PANTHER" id="PTHR30349:SF41">
    <property type="entry name" value="INTEGRASE_RECOMBINASE PROTEIN MJ0367-RELATED"/>
    <property type="match status" value="1"/>
</dbReference>
<evidence type="ECO:0000259" key="4">
    <source>
        <dbReference type="PROSITE" id="PS51898"/>
    </source>
</evidence>
<proteinExistence type="predicted"/>
<evidence type="ECO:0000313" key="6">
    <source>
        <dbReference type="Proteomes" id="UP001500420"/>
    </source>
</evidence>
<organism evidence="5 6">
    <name type="scientific">Natronoarchaeum mannanilyticum</name>
    <dbReference type="NCBI Taxonomy" id="926360"/>
    <lineage>
        <taxon>Archaea</taxon>
        <taxon>Methanobacteriati</taxon>
        <taxon>Methanobacteriota</taxon>
        <taxon>Stenosarchaea group</taxon>
        <taxon>Halobacteria</taxon>
        <taxon>Halobacteriales</taxon>
        <taxon>Natronoarchaeaceae</taxon>
    </lineage>
</organism>
<accession>A0AAV3TBS9</accession>
<protein>
    <submittedName>
        <fullName evidence="5">Site-specific integrase</fullName>
    </submittedName>
</protein>
<dbReference type="Pfam" id="PF00589">
    <property type="entry name" value="Phage_integrase"/>
    <property type="match status" value="1"/>
</dbReference>
<evidence type="ECO:0000256" key="3">
    <source>
        <dbReference type="ARBA" id="ARBA00023172"/>
    </source>
</evidence>
<comment type="caution">
    <text evidence="5">The sequence shown here is derived from an EMBL/GenBank/DDBJ whole genome shotgun (WGS) entry which is preliminary data.</text>
</comment>
<keyword evidence="6" id="KW-1185">Reference proteome</keyword>
<dbReference type="GO" id="GO:0006310">
    <property type="term" value="P:DNA recombination"/>
    <property type="evidence" value="ECO:0007669"/>
    <property type="project" value="UniProtKB-KW"/>
</dbReference>
<dbReference type="GO" id="GO:0015074">
    <property type="term" value="P:DNA integration"/>
    <property type="evidence" value="ECO:0007669"/>
    <property type="project" value="UniProtKB-KW"/>
</dbReference>
<dbReference type="InterPro" id="IPR050090">
    <property type="entry name" value="Tyrosine_recombinase_XerCD"/>
</dbReference>
<feature type="domain" description="Tyr recombinase" evidence="4">
    <location>
        <begin position="139"/>
        <end position="385"/>
    </location>
</feature>
<dbReference type="Proteomes" id="UP001500420">
    <property type="component" value="Unassembled WGS sequence"/>
</dbReference>
<evidence type="ECO:0000256" key="2">
    <source>
        <dbReference type="ARBA" id="ARBA00023125"/>
    </source>
</evidence>
<dbReference type="Gene3D" id="1.10.150.130">
    <property type="match status" value="1"/>
</dbReference>
<dbReference type="Gene3D" id="1.10.443.10">
    <property type="entry name" value="Intergrase catalytic core"/>
    <property type="match status" value="1"/>
</dbReference>
<dbReference type="AlphaFoldDB" id="A0AAV3TBS9"/>
<keyword evidence="1" id="KW-0229">DNA integration</keyword>
<name>A0AAV3TBS9_9EURY</name>
<dbReference type="InterPro" id="IPR010998">
    <property type="entry name" value="Integrase_recombinase_N"/>
</dbReference>
<dbReference type="RefSeq" id="WP_343774419.1">
    <property type="nucleotide sequence ID" value="NZ_BAAADV010000006.1"/>
</dbReference>
<dbReference type="PROSITE" id="PS51898">
    <property type="entry name" value="TYR_RECOMBINASE"/>
    <property type="match status" value="1"/>
</dbReference>
<evidence type="ECO:0000256" key="1">
    <source>
        <dbReference type="ARBA" id="ARBA00022908"/>
    </source>
</evidence>
<dbReference type="InterPro" id="IPR011010">
    <property type="entry name" value="DNA_brk_join_enz"/>
</dbReference>
<reference evidence="5 6" key="1">
    <citation type="journal article" date="2019" name="Int. J. Syst. Evol. Microbiol.">
        <title>The Global Catalogue of Microorganisms (GCM) 10K type strain sequencing project: providing services to taxonomists for standard genome sequencing and annotation.</title>
        <authorList>
            <consortium name="The Broad Institute Genomics Platform"/>
            <consortium name="The Broad Institute Genome Sequencing Center for Infectious Disease"/>
            <person name="Wu L."/>
            <person name="Ma J."/>
        </authorList>
    </citation>
    <scope>NUCLEOTIDE SEQUENCE [LARGE SCALE GENOMIC DNA]</scope>
    <source>
        <strain evidence="5 6">JCM 16328</strain>
    </source>
</reference>
<gene>
    <name evidence="5" type="ORF">GCM10009020_25480</name>
</gene>
<dbReference type="EMBL" id="BAAADV010000006">
    <property type="protein sequence ID" value="GAA0676567.1"/>
    <property type="molecule type" value="Genomic_DNA"/>
</dbReference>
<keyword evidence="3" id="KW-0233">DNA recombination</keyword>
<evidence type="ECO:0000313" key="5">
    <source>
        <dbReference type="EMBL" id="GAA0676567.1"/>
    </source>
</evidence>
<dbReference type="InterPro" id="IPR002104">
    <property type="entry name" value="Integrase_catalytic"/>
</dbReference>